<keyword evidence="3" id="KW-1185">Reference proteome</keyword>
<reference evidence="2" key="1">
    <citation type="journal article" date="2021" name="J Fungi (Basel)">
        <title>Virulence traits and population genomics of the black yeast Aureobasidium melanogenum.</title>
        <authorList>
            <person name="Cernosa A."/>
            <person name="Sun X."/>
            <person name="Gostincar C."/>
            <person name="Fang C."/>
            <person name="Gunde-Cimerman N."/>
            <person name="Song Z."/>
        </authorList>
    </citation>
    <scope>NUCLEOTIDE SEQUENCE</scope>
    <source>
        <strain evidence="2">EXF-9298</strain>
    </source>
</reference>
<protein>
    <submittedName>
        <fullName evidence="2">Uncharacterized protein</fullName>
    </submittedName>
</protein>
<keyword evidence="1" id="KW-0472">Membrane</keyword>
<comment type="caution">
    <text evidence="2">The sequence shown here is derived from an EMBL/GenBank/DDBJ whole genome shotgun (WGS) entry which is preliminary data.</text>
</comment>
<proteinExistence type="predicted"/>
<feature type="non-terminal residue" evidence="2">
    <location>
        <position position="186"/>
    </location>
</feature>
<evidence type="ECO:0000313" key="3">
    <source>
        <dbReference type="Proteomes" id="UP000729357"/>
    </source>
</evidence>
<name>A0A9P8FNV7_AURME</name>
<feature type="transmembrane region" description="Helical" evidence="1">
    <location>
        <begin position="120"/>
        <end position="140"/>
    </location>
</feature>
<reference evidence="2" key="2">
    <citation type="submission" date="2021-08" db="EMBL/GenBank/DDBJ databases">
        <authorList>
            <person name="Gostincar C."/>
            <person name="Sun X."/>
            <person name="Song Z."/>
            <person name="Gunde-Cimerman N."/>
        </authorList>
    </citation>
    <scope>NUCLEOTIDE SEQUENCE</scope>
    <source>
        <strain evidence="2">EXF-9298</strain>
    </source>
</reference>
<organism evidence="2 3">
    <name type="scientific">Aureobasidium melanogenum</name>
    <name type="common">Aureobasidium pullulans var. melanogenum</name>
    <dbReference type="NCBI Taxonomy" id="46634"/>
    <lineage>
        <taxon>Eukaryota</taxon>
        <taxon>Fungi</taxon>
        <taxon>Dikarya</taxon>
        <taxon>Ascomycota</taxon>
        <taxon>Pezizomycotina</taxon>
        <taxon>Dothideomycetes</taxon>
        <taxon>Dothideomycetidae</taxon>
        <taxon>Dothideales</taxon>
        <taxon>Saccotheciaceae</taxon>
        <taxon>Aureobasidium</taxon>
    </lineage>
</organism>
<evidence type="ECO:0000256" key="1">
    <source>
        <dbReference type="SAM" id="Phobius"/>
    </source>
</evidence>
<accession>A0A9P8FNV7</accession>
<dbReference type="EMBL" id="JAHFXS010001082">
    <property type="protein sequence ID" value="KAG9979747.1"/>
    <property type="molecule type" value="Genomic_DNA"/>
</dbReference>
<dbReference type="Proteomes" id="UP000729357">
    <property type="component" value="Unassembled WGS sequence"/>
</dbReference>
<dbReference type="AlphaFoldDB" id="A0A9P8FNV7"/>
<keyword evidence="1" id="KW-0812">Transmembrane</keyword>
<feature type="transmembrane region" description="Helical" evidence="1">
    <location>
        <begin position="146"/>
        <end position="165"/>
    </location>
</feature>
<evidence type="ECO:0000313" key="2">
    <source>
        <dbReference type="EMBL" id="KAG9979747.1"/>
    </source>
</evidence>
<keyword evidence="1" id="KW-1133">Transmembrane helix</keyword>
<feature type="transmembrane region" description="Helical" evidence="1">
    <location>
        <begin position="79"/>
        <end position="100"/>
    </location>
</feature>
<gene>
    <name evidence="2" type="ORF">KCU98_g8573</name>
</gene>
<sequence length="186" mass="20593">MIYPGYRPTARTSEEVQETPKNIQHTVDGLPVWSKAFLITFWVFQFIICVVGWGVGALALGTKSILDDDDYSYSHDVNVALSVGAGIWIAWSSVTFILIVTEIIMFARQNLKPRFEVTSCSVKTTLWLIMFLIAIHDIVVSSSSSGLALLILGVFLVFFLIPLIYSGVVLHRQRKAVQTVVGSSPV</sequence>
<feature type="transmembrane region" description="Helical" evidence="1">
    <location>
        <begin position="36"/>
        <end position="59"/>
    </location>
</feature>